<dbReference type="GO" id="GO:0006281">
    <property type="term" value="P:DNA repair"/>
    <property type="evidence" value="ECO:0007669"/>
    <property type="project" value="InterPro"/>
</dbReference>
<dbReference type="InterPro" id="IPR050356">
    <property type="entry name" value="SulA_CellDiv_inhibitor"/>
</dbReference>
<dbReference type="RefSeq" id="WP_090895422.1">
    <property type="nucleotide sequence ID" value="NZ_CZPZ01000007.1"/>
</dbReference>
<dbReference type="Pfam" id="PF00817">
    <property type="entry name" value="IMS"/>
    <property type="match status" value="1"/>
</dbReference>
<accession>A0A0S4L807</accession>
<dbReference type="InterPro" id="IPR043502">
    <property type="entry name" value="DNA/RNA_pol_sf"/>
</dbReference>
<dbReference type="InterPro" id="IPR036775">
    <property type="entry name" value="DNA_pol_Y-fam_lit_finger_sf"/>
</dbReference>
<dbReference type="EC" id="2.7.7.7" evidence="4"/>
<dbReference type="PANTHER" id="PTHR35369">
    <property type="entry name" value="BLR3025 PROTEIN-RELATED"/>
    <property type="match status" value="1"/>
</dbReference>
<keyword evidence="4" id="KW-0548">Nucleotidyltransferase</keyword>
<dbReference type="Proteomes" id="UP000198736">
    <property type="component" value="Unassembled WGS sequence"/>
</dbReference>
<evidence type="ECO:0000313" key="4">
    <source>
        <dbReference type="EMBL" id="CUS33916.1"/>
    </source>
</evidence>
<keyword evidence="2" id="KW-0227">DNA damage</keyword>
<comment type="similarity">
    <text evidence="1">Belongs to the DNA polymerase type-Y family.</text>
</comment>
<feature type="domain" description="UmuC" evidence="3">
    <location>
        <begin position="5"/>
        <end position="187"/>
    </location>
</feature>
<dbReference type="EMBL" id="CZPZ01000007">
    <property type="protein sequence ID" value="CUS33916.1"/>
    <property type="molecule type" value="Genomic_DNA"/>
</dbReference>
<dbReference type="Gene3D" id="3.30.70.270">
    <property type="match status" value="1"/>
</dbReference>
<name>A0A0S4L807_9BACT</name>
<keyword evidence="5" id="KW-1185">Reference proteome</keyword>
<gene>
    <name evidence="4" type="ORF">COMA2_150012</name>
</gene>
<dbReference type="InterPro" id="IPR043128">
    <property type="entry name" value="Rev_trsase/Diguanyl_cyclase"/>
</dbReference>
<dbReference type="STRING" id="1742973.COMA2_150012"/>
<dbReference type="PROSITE" id="PS50173">
    <property type="entry name" value="UMUC"/>
    <property type="match status" value="1"/>
</dbReference>
<dbReference type="AlphaFoldDB" id="A0A0S4L807"/>
<dbReference type="InterPro" id="IPR017961">
    <property type="entry name" value="DNA_pol_Y-fam_little_finger"/>
</dbReference>
<keyword evidence="4" id="KW-0808">Transferase</keyword>
<dbReference type="GO" id="GO:0003887">
    <property type="term" value="F:DNA-directed DNA polymerase activity"/>
    <property type="evidence" value="ECO:0007669"/>
    <property type="project" value="UniProtKB-EC"/>
</dbReference>
<dbReference type="Pfam" id="PF11799">
    <property type="entry name" value="IMS_C"/>
    <property type="match status" value="1"/>
</dbReference>
<dbReference type="OrthoDB" id="9808813at2"/>
<dbReference type="GO" id="GO:0003684">
    <property type="term" value="F:damaged DNA binding"/>
    <property type="evidence" value="ECO:0007669"/>
    <property type="project" value="InterPro"/>
</dbReference>
<dbReference type="SUPFAM" id="SSF100879">
    <property type="entry name" value="Lesion bypass DNA polymerase (Y-family), little finger domain"/>
    <property type="match status" value="1"/>
</dbReference>
<dbReference type="InterPro" id="IPR001126">
    <property type="entry name" value="UmuC"/>
</dbReference>
<evidence type="ECO:0000256" key="2">
    <source>
        <dbReference type="ARBA" id="ARBA00022763"/>
    </source>
</evidence>
<evidence type="ECO:0000259" key="3">
    <source>
        <dbReference type="PROSITE" id="PS50173"/>
    </source>
</evidence>
<evidence type="ECO:0000313" key="5">
    <source>
        <dbReference type="Proteomes" id="UP000198736"/>
    </source>
</evidence>
<dbReference type="SUPFAM" id="SSF56672">
    <property type="entry name" value="DNA/RNA polymerases"/>
    <property type="match status" value="1"/>
</dbReference>
<dbReference type="Gene3D" id="3.30.1490.100">
    <property type="entry name" value="DNA polymerase, Y-family, little finger domain"/>
    <property type="match status" value="1"/>
</dbReference>
<organism evidence="4 5">
    <name type="scientific">Candidatus Nitrospira nitrificans</name>
    <dbReference type="NCBI Taxonomy" id="1742973"/>
    <lineage>
        <taxon>Bacteria</taxon>
        <taxon>Pseudomonadati</taxon>
        <taxon>Nitrospirota</taxon>
        <taxon>Nitrospiria</taxon>
        <taxon>Nitrospirales</taxon>
        <taxon>Nitrospiraceae</taxon>
        <taxon>Nitrospira</taxon>
    </lineage>
</organism>
<dbReference type="Gene3D" id="3.40.1170.60">
    <property type="match status" value="1"/>
</dbReference>
<evidence type="ECO:0000256" key="1">
    <source>
        <dbReference type="ARBA" id="ARBA00010945"/>
    </source>
</evidence>
<dbReference type="Gene3D" id="1.10.150.20">
    <property type="entry name" value="5' to 3' exonuclease, C-terminal subdomain"/>
    <property type="match status" value="1"/>
</dbReference>
<protein>
    <submittedName>
        <fullName evidence="4">Putative DNA polymerase IV</fullName>
        <ecNumber evidence="4">2.7.7.7</ecNumber>
    </submittedName>
</protein>
<sequence>MDRHIVCLQIPSFEIVLARAADSTLRNRPVAVAPTHTPRAVIREISPEAFHEGLQPGMPVDLARLICPGLRMIPPDSSLTQAAHRELQHRISRFAPTWESIRPGSLFLDLTGTTQLFGPPIDTATRISRELTHQQGWHSAIGLAGNKLVSQLAATTLTRPPQLLSIHSGCEQPFLAPLPTLSLPGLRRAHTSRVLQRLEDLNLLTLGAIASVSSAYLQAALGVSTGLLLRDWALGIDPSPVRAPIAQPTIERSLHLDPDEVDDQLLLGRLYRLSEQICATLRQRQRMCRHISLTIRHSDHVEQTVHETLPHGTYWEIDLRPALANLFYRCFRRRVRLTRLTLQVGRLEPPARQLSLYDESASVVSSRSHRLSLALDQIRAKFGEQALSWGRTINA</sequence>
<dbReference type="PANTHER" id="PTHR35369:SF2">
    <property type="entry name" value="BLR3025 PROTEIN"/>
    <property type="match status" value="1"/>
</dbReference>
<reference evidence="5" key="1">
    <citation type="submission" date="2015-10" db="EMBL/GenBank/DDBJ databases">
        <authorList>
            <person name="Luecker S."/>
            <person name="Luecker S."/>
        </authorList>
    </citation>
    <scope>NUCLEOTIDE SEQUENCE [LARGE SCALE GENOMIC DNA]</scope>
</reference>
<proteinExistence type="inferred from homology"/>